<evidence type="ECO:0000256" key="10">
    <source>
        <dbReference type="ARBA" id="ARBA00023098"/>
    </source>
</evidence>
<evidence type="ECO:0000256" key="8">
    <source>
        <dbReference type="ARBA" id="ARBA00022989"/>
    </source>
</evidence>
<dbReference type="EC" id="2.4.1.-" evidence="13"/>
<evidence type="ECO:0000313" key="16">
    <source>
        <dbReference type="Proteomes" id="UP001046870"/>
    </source>
</evidence>
<dbReference type="PANTHER" id="PTHR11214:SF19">
    <property type="entry name" value="BETA-1,3-GALACTOSYLTRANSFERASE 2"/>
    <property type="match status" value="1"/>
</dbReference>
<dbReference type="InterPro" id="IPR002659">
    <property type="entry name" value="Glyco_trans_31"/>
</dbReference>
<evidence type="ECO:0000256" key="13">
    <source>
        <dbReference type="RuleBase" id="RU363063"/>
    </source>
</evidence>
<comment type="pathway">
    <text evidence="2">Protein modification; protein glycosylation.</text>
</comment>
<feature type="domain" description="Beta-1,3-galactosyltransferase 2 N-terminal" evidence="14">
    <location>
        <begin position="74"/>
        <end position="154"/>
    </location>
</feature>
<dbReference type="EMBL" id="JAFDVH010000002">
    <property type="protein sequence ID" value="KAG7487589.1"/>
    <property type="molecule type" value="Genomic_DNA"/>
</dbReference>
<accession>A0A9D3QHE7</accession>
<dbReference type="GO" id="GO:0008499">
    <property type="term" value="F:N-acetyl-beta-D-glucosaminide beta-(1,3)-galactosyltransferase activity"/>
    <property type="evidence" value="ECO:0007669"/>
    <property type="project" value="TreeGrafter"/>
</dbReference>
<gene>
    <name evidence="15" type="ORF">MATL_G00025310</name>
</gene>
<evidence type="ECO:0000256" key="3">
    <source>
        <dbReference type="ARBA" id="ARBA00008661"/>
    </source>
</evidence>
<evidence type="ECO:0000256" key="7">
    <source>
        <dbReference type="ARBA" id="ARBA00022968"/>
    </source>
</evidence>
<name>A0A9D3QHE7_MEGAT</name>
<comment type="subcellular location">
    <subcellularLocation>
        <location evidence="1 13">Golgi apparatus membrane</location>
        <topology evidence="1 13">Single-pass type II membrane protein</topology>
    </subcellularLocation>
</comment>
<dbReference type="Gene3D" id="3.90.550.50">
    <property type="match status" value="1"/>
</dbReference>
<keyword evidence="11 13" id="KW-0472">Membrane</keyword>
<evidence type="ECO:0000256" key="4">
    <source>
        <dbReference type="ARBA" id="ARBA00022676"/>
    </source>
</evidence>
<sequence length="424" mass="48919">MQWRRRHCCLIKMTWNVKRSLFRTHVVGLLSLASLFGVFLFCSHQDWLPGRTGLRENPVAYTVRGVRSPKSETNQSALRSIWKETLHSAPKPQTNLSSSQAEVPLQGVTGLENSLRANNSLYREMAVGGQLTAQPYRYLINEPHKCQNSSPFLILLIAAEPGQVDARNAIRQTWGNDSVAGKLGFVRLFLLGLGKEADGSLQRSIKKESQLYHDIIQQDYQDTYYNLTIKTLMGMHWVAKHCPQARYIMKTDSDMFVNTEYLIQKLLKPELPPRRNYFTGYLMRGYAPNRNKDSKWYMPPEMYPSERYPIFCSGTGYVFSGDLAEKIYEASLSIRRLHLEDVYVGICLAKLRIDPVPPPNEFVFNHWRVSYSSCKYSHLITSHQFQPNELIKYWNHLQSNKHNACINAAKEKAGRYRHRNGNLH</sequence>
<proteinExistence type="inferred from homology"/>
<dbReference type="InterPro" id="IPR045821">
    <property type="entry name" value="B3GT2_N"/>
</dbReference>
<keyword evidence="6 13" id="KW-0812">Transmembrane</keyword>
<reference evidence="15" key="1">
    <citation type="submission" date="2021-01" db="EMBL/GenBank/DDBJ databases">
        <authorList>
            <person name="Zahm M."/>
            <person name="Roques C."/>
            <person name="Cabau C."/>
            <person name="Klopp C."/>
            <person name="Donnadieu C."/>
            <person name="Jouanno E."/>
            <person name="Lampietro C."/>
            <person name="Louis A."/>
            <person name="Herpin A."/>
            <person name="Echchiki A."/>
            <person name="Berthelot C."/>
            <person name="Parey E."/>
            <person name="Roest-Crollius H."/>
            <person name="Braasch I."/>
            <person name="Postlethwait J."/>
            <person name="Bobe J."/>
            <person name="Montfort J."/>
            <person name="Bouchez O."/>
            <person name="Begum T."/>
            <person name="Mejri S."/>
            <person name="Adams A."/>
            <person name="Chen W.-J."/>
            <person name="Guiguen Y."/>
        </authorList>
    </citation>
    <scope>NUCLEOTIDE SEQUENCE</scope>
    <source>
        <strain evidence="15">YG-15Mar2019-1</strain>
        <tissue evidence="15">Brain</tissue>
    </source>
</reference>
<dbReference type="FunFam" id="3.90.550.50:FF:000001">
    <property type="entry name" value="Hexosyltransferase"/>
    <property type="match status" value="1"/>
</dbReference>
<dbReference type="Proteomes" id="UP001046870">
    <property type="component" value="Chromosome 2"/>
</dbReference>
<evidence type="ECO:0000256" key="9">
    <source>
        <dbReference type="ARBA" id="ARBA00023034"/>
    </source>
</evidence>
<dbReference type="Pfam" id="PF01762">
    <property type="entry name" value="Galactosyl_T"/>
    <property type="match status" value="1"/>
</dbReference>
<evidence type="ECO:0000256" key="5">
    <source>
        <dbReference type="ARBA" id="ARBA00022679"/>
    </source>
</evidence>
<dbReference type="Pfam" id="PF19341">
    <property type="entry name" value="B3GALT2_N"/>
    <property type="match status" value="1"/>
</dbReference>
<feature type="transmembrane region" description="Helical" evidence="13">
    <location>
        <begin position="21"/>
        <end position="41"/>
    </location>
</feature>
<evidence type="ECO:0000259" key="14">
    <source>
        <dbReference type="Pfam" id="PF19341"/>
    </source>
</evidence>
<evidence type="ECO:0000256" key="11">
    <source>
        <dbReference type="ARBA" id="ARBA00023136"/>
    </source>
</evidence>
<keyword evidence="5" id="KW-0808">Transferase</keyword>
<keyword evidence="16" id="KW-1185">Reference proteome</keyword>
<evidence type="ECO:0000256" key="1">
    <source>
        <dbReference type="ARBA" id="ARBA00004323"/>
    </source>
</evidence>
<evidence type="ECO:0000313" key="15">
    <source>
        <dbReference type="EMBL" id="KAG7487589.1"/>
    </source>
</evidence>
<dbReference type="GO" id="GO:0006629">
    <property type="term" value="P:lipid metabolic process"/>
    <property type="evidence" value="ECO:0007669"/>
    <property type="project" value="UniProtKB-KW"/>
</dbReference>
<comment type="caution">
    <text evidence="15">The sequence shown here is derived from an EMBL/GenBank/DDBJ whole genome shotgun (WGS) entry which is preliminary data.</text>
</comment>
<keyword evidence="4 13" id="KW-0328">Glycosyltransferase</keyword>
<evidence type="ECO:0000256" key="12">
    <source>
        <dbReference type="ARBA" id="ARBA00023180"/>
    </source>
</evidence>
<evidence type="ECO:0000256" key="6">
    <source>
        <dbReference type="ARBA" id="ARBA00022692"/>
    </source>
</evidence>
<keyword evidence="8 13" id="KW-1133">Transmembrane helix</keyword>
<dbReference type="AlphaFoldDB" id="A0A9D3QHE7"/>
<dbReference type="GO" id="GO:0000139">
    <property type="term" value="C:Golgi membrane"/>
    <property type="evidence" value="ECO:0007669"/>
    <property type="project" value="UniProtKB-SubCell"/>
</dbReference>
<keyword evidence="7 13" id="KW-0735">Signal-anchor</keyword>
<evidence type="ECO:0000256" key="2">
    <source>
        <dbReference type="ARBA" id="ARBA00004922"/>
    </source>
</evidence>
<keyword evidence="12" id="KW-0325">Glycoprotein</keyword>
<comment type="similarity">
    <text evidence="3 13">Belongs to the glycosyltransferase 31 family.</text>
</comment>
<organism evidence="15 16">
    <name type="scientific">Megalops atlanticus</name>
    <name type="common">Tarpon</name>
    <name type="synonym">Clupea gigantea</name>
    <dbReference type="NCBI Taxonomy" id="7932"/>
    <lineage>
        <taxon>Eukaryota</taxon>
        <taxon>Metazoa</taxon>
        <taxon>Chordata</taxon>
        <taxon>Craniata</taxon>
        <taxon>Vertebrata</taxon>
        <taxon>Euteleostomi</taxon>
        <taxon>Actinopterygii</taxon>
        <taxon>Neopterygii</taxon>
        <taxon>Teleostei</taxon>
        <taxon>Elopiformes</taxon>
        <taxon>Megalopidae</taxon>
        <taxon>Megalops</taxon>
    </lineage>
</organism>
<dbReference type="PANTHER" id="PTHR11214">
    <property type="entry name" value="BETA-1,3-N-ACETYLGLUCOSAMINYLTRANSFERASE"/>
    <property type="match status" value="1"/>
</dbReference>
<dbReference type="GO" id="GO:0006493">
    <property type="term" value="P:protein O-linked glycosylation"/>
    <property type="evidence" value="ECO:0007669"/>
    <property type="project" value="TreeGrafter"/>
</dbReference>
<keyword evidence="10" id="KW-0443">Lipid metabolism</keyword>
<protein>
    <recommendedName>
        <fullName evidence="13">Hexosyltransferase</fullName>
        <ecNumber evidence="13">2.4.1.-</ecNumber>
    </recommendedName>
</protein>
<keyword evidence="9 13" id="KW-0333">Golgi apparatus</keyword>
<dbReference type="OrthoDB" id="5512589at2759"/>